<keyword evidence="7 10" id="KW-0546">Nucleotide metabolism</keyword>
<keyword evidence="6 10" id="KW-0460">Magnesium</keyword>
<dbReference type="Gene3D" id="3.90.950.10">
    <property type="match status" value="1"/>
</dbReference>
<organism evidence="12 13">
    <name type="scientific">Emergencia timonensis</name>
    <dbReference type="NCBI Taxonomy" id="1776384"/>
    <lineage>
        <taxon>Bacteria</taxon>
        <taxon>Bacillati</taxon>
        <taxon>Bacillota</taxon>
        <taxon>Clostridia</taxon>
        <taxon>Peptostreptococcales</taxon>
        <taxon>Anaerovoracaceae</taxon>
        <taxon>Emergencia</taxon>
    </lineage>
</organism>
<evidence type="ECO:0000256" key="11">
    <source>
        <dbReference type="RuleBase" id="RU003781"/>
    </source>
</evidence>
<evidence type="ECO:0000313" key="13">
    <source>
        <dbReference type="Proteomes" id="UP000284841"/>
    </source>
</evidence>
<dbReference type="GO" id="GO:0009146">
    <property type="term" value="P:purine nucleoside triphosphate catabolic process"/>
    <property type="evidence" value="ECO:0007669"/>
    <property type="project" value="UniProtKB-UniRule"/>
</dbReference>
<comment type="catalytic activity">
    <reaction evidence="9 10">
        <text>XTP + H2O = XMP + diphosphate + H(+)</text>
        <dbReference type="Rhea" id="RHEA:28610"/>
        <dbReference type="ChEBI" id="CHEBI:15377"/>
        <dbReference type="ChEBI" id="CHEBI:15378"/>
        <dbReference type="ChEBI" id="CHEBI:33019"/>
        <dbReference type="ChEBI" id="CHEBI:57464"/>
        <dbReference type="ChEBI" id="CHEBI:61314"/>
        <dbReference type="EC" id="3.6.1.66"/>
    </reaction>
</comment>
<dbReference type="GO" id="GO:0017111">
    <property type="term" value="F:ribonucleoside triphosphate phosphatase activity"/>
    <property type="evidence" value="ECO:0007669"/>
    <property type="project" value="InterPro"/>
</dbReference>
<dbReference type="NCBIfam" id="NF011397">
    <property type="entry name" value="PRK14822.1"/>
    <property type="match status" value="1"/>
</dbReference>
<dbReference type="InterPro" id="IPR002637">
    <property type="entry name" value="RdgB/HAM1"/>
</dbReference>
<evidence type="ECO:0000256" key="7">
    <source>
        <dbReference type="ARBA" id="ARBA00023080"/>
    </source>
</evidence>
<name>A0A415E826_9FIRM</name>
<dbReference type="SUPFAM" id="SSF52972">
    <property type="entry name" value="ITPase-like"/>
    <property type="match status" value="1"/>
</dbReference>
<evidence type="ECO:0000256" key="1">
    <source>
        <dbReference type="ARBA" id="ARBA00008023"/>
    </source>
</evidence>
<dbReference type="AlphaFoldDB" id="A0A415E826"/>
<feature type="binding site" evidence="10">
    <location>
        <position position="42"/>
    </location>
    <ligand>
        <name>Mg(2+)</name>
        <dbReference type="ChEBI" id="CHEBI:18420"/>
    </ligand>
</feature>
<comment type="cofactor">
    <cofactor evidence="10">
        <name>Mg(2+)</name>
        <dbReference type="ChEBI" id="CHEBI:18420"/>
    </cofactor>
    <text evidence="10">Binds 1 Mg(2+) ion per subunit.</text>
</comment>
<dbReference type="Proteomes" id="UP000284841">
    <property type="component" value="Unassembled WGS sequence"/>
</dbReference>
<evidence type="ECO:0000256" key="2">
    <source>
        <dbReference type="ARBA" id="ARBA00011738"/>
    </source>
</evidence>
<dbReference type="EC" id="3.6.1.66" evidence="10"/>
<comment type="function">
    <text evidence="10">Pyrophosphatase that catalyzes the hydrolysis of nucleoside triphosphates to their monophosphate derivatives, with a high preference for the non-canonical purine nucleotides XTP (xanthosine triphosphate), dITP (deoxyinosine triphosphate) and ITP. Seems to function as a house-cleaning enzyme that removes non-canonical purine nucleotides from the nucleotide pool, thus preventing their incorporation into DNA/RNA and avoiding chromosomal lesions.</text>
</comment>
<feature type="binding site" evidence="10">
    <location>
        <begin position="182"/>
        <end position="183"/>
    </location>
    <ligand>
        <name>substrate</name>
    </ligand>
</feature>
<dbReference type="STRING" id="1776384.GCA_900086585_03213"/>
<evidence type="ECO:0000313" key="12">
    <source>
        <dbReference type="EMBL" id="RHJ89854.1"/>
    </source>
</evidence>
<dbReference type="GO" id="GO:0000166">
    <property type="term" value="F:nucleotide binding"/>
    <property type="evidence" value="ECO:0007669"/>
    <property type="project" value="UniProtKB-KW"/>
</dbReference>
<gene>
    <name evidence="12" type="ORF">DW099_04630</name>
</gene>
<feature type="binding site" evidence="10">
    <location>
        <position position="72"/>
    </location>
    <ligand>
        <name>substrate</name>
    </ligand>
</feature>
<comment type="catalytic activity">
    <reaction evidence="8 10">
        <text>dITP + H2O = dIMP + diphosphate + H(+)</text>
        <dbReference type="Rhea" id="RHEA:28342"/>
        <dbReference type="ChEBI" id="CHEBI:15377"/>
        <dbReference type="ChEBI" id="CHEBI:15378"/>
        <dbReference type="ChEBI" id="CHEBI:33019"/>
        <dbReference type="ChEBI" id="CHEBI:61194"/>
        <dbReference type="ChEBI" id="CHEBI:61382"/>
        <dbReference type="EC" id="3.6.1.66"/>
    </reaction>
</comment>
<dbReference type="OrthoDB" id="9807456at2"/>
<dbReference type="PANTHER" id="PTHR11067:SF9">
    <property type="entry name" value="INOSINE TRIPHOSPHATE PYROPHOSPHATASE"/>
    <property type="match status" value="1"/>
</dbReference>
<dbReference type="GO" id="GO:0046872">
    <property type="term" value="F:metal ion binding"/>
    <property type="evidence" value="ECO:0007669"/>
    <property type="project" value="UniProtKB-KW"/>
</dbReference>
<dbReference type="Pfam" id="PF01725">
    <property type="entry name" value="Ham1p_like"/>
    <property type="match status" value="1"/>
</dbReference>
<keyword evidence="13" id="KW-1185">Reference proteome</keyword>
<accession>A0A415E826</accession>
<dbReference type="HAMAP" id="MF_01405">
    <property type="entry name" value="Non_canon_purine_NTPase"/>
    <property type="match status" value="1"/>
</dbReference>
<dbReference type="GO" id="GO:0009117">
    <property type="term" value="P:nucleotide metabolic process"/>
    <property type="evidence" value="ECO:0007669"/>
    <property type="project" value="UniProtKB-KW"/>
</dbReference>
<comment type="catalytic activity">
    <reaction evidence="10">
        <text>ITP + H2O = IMP + diphosphate + H(+)</text>
        <dbReference type="Rhea" id="RHEA:29399"/>
        <dbReference type="ChEBI" id="CHEBI:15377"/>
        <dbReference type="ChEBI" id="CHEBI:15378"/>
        <dbReference type="ChEBI" id="CHEBI:33019"/>
        <dbReference type="ChEBI" id="CHEBI:58053"/>
        <dbReference type="ChEBI" id="CHEBI:61402"/>
        <dbReference type="EC" id="3.6.1.66"/>
    </reaction>
</comment>
<feature type="binding site" evidence="10">
    <location>
        <begin position="8"/>
        <end position="13"/>
    </location>
    <ligand>
        <name>substrate</name>
    </ligand>
</feature>
<dbReference type="RefSeq" id="WP_067540814.1">
    <property type="nucleotide sequence ID" value="NZ_AP025567.1"/>
</dbReference>
<comment type="similarity">
    <text evidence="1 10 11">Belongs to the HAM1 NTPase family.</text>
</comment>
<dbReference type="GeneID" id="83005522"/>
<keyword evidence="3 10" id="KW-0479">Metal-binding</keyword>
<dbReference type="NCBIfam" id="TIGR00042">
    <property type="entry name" value="RdgB/HAM1 family non-canonical purine NTP pyrophosphatase"/>
    <property type="match status" value="1"/>
</dbReference>
<protein>
    <recommendedName>
        <fullName evidence="10">dITP/XTP pyrophosphatase</fullName>
        <ecNumber evidence="10">3.6.1.66</ecNumber>
    </recommendedName>
    <alternativeName>
        <fullName evidence="10">Non-canonical purine NTP pyrophosphatase</fullName>
    </alternativeName>
    <alternativeName>
        <fullName evidence="10">Non-standard purine NTP pyrophosphatase</fullName>
    </alternativeName>
    <alternativeName>
        <fullName evidence="10">Nucleoside-triphosphate diphosphatase</fullName>
    </alternativeName>
    <alternativeName>
        <fullName evidence="10">Nucleoside-triphosphate pyrophosphatase</fullName>
        <shortName evidence="10">NTPase</shortName>
    </alternativeName>
</protein>
<feature type="binding site" evidence="10">
    <location>
        <position position="177"/>
    </location>
    <ligand>
        <name>substrate</name>
    </ligand>
</feature>
<evidence type="ECO:0000256" key="9">
    <source>
        <dbReference type="ARBA" id="ARBA00052017"/>
    </source>
</evidence>
<proteinExistence type="inferred from homology"/>
<reference evidence="12 13" key="1">
    <citation type="submission" date="2018-08" db="EMBL/GenBank/DDBJ databases">
        <title>A genome reference for cultivated species of the human gut microbiota.</title>
        <authorList>
            <person name="Zou Y."/>
            <person name="Xue W."/>
            <person name="Luo G."/>
        </authorList>
    </citation>
    <scope>NUCLEOTIDE SEQUENCE [LARGE SCALE GENOMIC DNA]</scope>
    <source>
        <strain evidence="12 13">AM07-24</strain>
    </source>
</reference>
<dbReference type="GO" id="GO:0035870">
    <property type="term" value="F:dITP diphosphatase activity"/>
    <property type="evidence" value="ECO:0007669"/>
    <property type="project" value="UniProtKB-UniRule"/>
</dbReference>
<dbReference type="PANTHER" id="PTHR11067">
    <property type="entry name" value="INOSINE TRIPHOSPHATE PYROPHOSPHATASE/HAM1 PROTEIN"/>
    <property type="match status" value="1"/>
</dbReference>
<dbReference type="GO" id="GO:0036222">
    <property type="term" value="F:XTP diphosphatase activity"/>
    <property type="evidence" value="ECO:0007669"/>
    <property type="project" value="UniProtKB-UniRule"/>
</dbReference>
<feature type="active site" description="Proton acceptor" evidence="10">
    <location>
        <position position="71"/>
    </location>
</feature>
<dbReference type="EMBL" id="QRMS01000001">
    <property type="protein sequence ID" value="RHJ89854.1"/>
    <property type="molecule type" value="Genomic_DNA"/>
</dbReference>
<feature type="binding site" evidence="10">
    <location>
        <begin position="154"/>
        <end position="157"/>
    </location>
    <ligand>
        <name>substrate</name>
    </ligand>
</feature>
<evidence type="ECO:0000256" key="4">
    <source>
        <dbReference type="ARBA" id="ARBA00022741"/>
    </source>
</evidence>
<dbReference type="InterPro" id="IPR020922">
    <property type="entry name" value="dITP/XTP_pyrophosphatase"/>
</dbReference>
<dbReference type="GO" id="GO:0005829">
    <property type="term" value="C:cytosol"/>
    <property type="evidence" value="ECO:0007669"/>
    <property type="project" value="TreeGrafter"/>
</dbReference>
<evidence type="ECO:0000256" key="10">
    <source>
        <dbReference type="HAMAP-Rule" id="MF_01405"/>
    </source>
</evidence>
<dbReference type="CDD" id="cd00515">
    <property type="entry name" value="HAM1"/>
    <property type="match status" value="1"/>
</dbReference>
<comment type="caution">
    <text evidence="12">The sequence shown here is derived from an EMBL/GenBank/DDBJ whole genome shotgun (WGS) entry which is preliminary data.</text>
</comment>
<sequence length="199" mass="22056">MDTIIAASRNQHKIVEIEAITKKFGMTIISRDEAGIPKVEIEEDGETFEENSFKKADEIRKMCGKTTIADDSGLMVDYLGGAPGVYSARFAGEDCNDTKNNEKLISLLEGVPYKERRAKFVSVITMVFPDGTSLVARGECEGHIIDTPVGEHGFGYDPLFVPDGFQRTFAQLLPEEKNQISHRAKALAALERLLEERNS</sequence>
<keyword evidence="5 10" id="KW-0378">Hydrolase</keyword>
<keyword evidence="4 10" id="KW-0547">Nucleotide-binding</keyword>
<evidence type="ECO:0000256" key="5">
    <source>
        <dbReference type="ARBA" id="ARBA00022801"/>
    </source>
</evidence>
<dbReference type="GO" id="GO:0036220">
    <property type="term" value="F:ITP diphosphatase activity"/>
    <property type="evidence" value="ECO:0007669"/>
    <property type="project" value="UniProtKB-UniRule"/>
</dbReference>
<evidence type="ECO:0000256" key="6">
    <source>
        <dbReference type="ARBA" id="ARBA00022842"/>
    </source>
</evidence>
<dbReference type="FunFam" id="3.90.950.10:FF:000001">
    <property type="entry name" value="dITP/XTP pyrophosphatase"/>
    <property type="match status" value="1"/>
</dbReference>
<dbReference type="InterPro" id="IPR029001">
    <property type="entry name" value="ITPase-like_fam"/>
</dbReference>
<evidence type="ECO:0000256" key="8">
    <source>
        <dbReference type="ARBA" id="ARBA00051875"/>
    </source>
</evidence>
<feature type="binding site" evidence="10">
    <location>
        <position position="71"/>
    </location>
    <ligand>
        <name>Mg(2+)</name>
        <dbReference type="ChEBI" id="CHEBI:18420"/>
    </ligand>
</feature>
<evidence type="ECO:0000256" key="3">
    <source>
        <dbReference type="ARBA" id="ARBA00022723"/>
    </source>
</evidence>
<comment type="subunit">
    <text evidence="2 10">Homodimer.</text>
</comment>